<evidence type="ECO:0000256" key="1">
    <source>
        <dbReference type="ARBA" id="ARBA00008072"/>
    </source>
</evidence>
<evidence type="ECO:0000256" key="2">
    <source>
        <dbReference type="ARBA" id="ARBA00023002"/>
    </source>
</evidence>
<evidence type="ECO:0000313" key="4">
    <source>
        <dbReference type="EMBL" id="KAK3902476.1"/>
    </source>
</evidence>
<feature type="domain" description="Enoyl reductase (ER)" evidence="3">
    <location>
        <begin position="9"/>
        <end position="282"/>
    </location>
</feature>
<dbReference type="InterPro" id="IPR011032">
    <property type="entry name" value="GroES-like_sf"/>
</dbReference>
<reference evidence="4" key="1">
    <citation type="journal article" date="2023" name="Mol. Phylogenet. Evol.">
        <title>Genome-scale phylogeny and comparative genomics of the fungal order Sordariales.</title>
        <authorList>
            <person name="Hensen N."/>
            <person name="Bonometti L."/>
            <person name="Westerberg I."/>
            <person name="Brannstrom I.O."/>
            <person name="Guillou S."/>
            <person name="Cros-Aarteil S."/>
            <person name="Calhoun S."/>
            <person name="Haridas S."/>
            <person name="Kuo A."/>
            <person name="Mondo S."/>
            <person name="Pangilinan J."/>
            <person name="Riley R."/>
            <person name="LaButti K."/>
            <person name="Andreopoulos B."/>
            <person name="Lipzen A."/>
            <person name="Chen C."/>
            <person name="Yan M."/>
            <person name="Daum C."/>
            <person name="Ng V."/>
            <person name="Clum A."/>
            <person name="Steindorff A."/>
            <person name="Ohm R.A."/>
            <person name="Martin F."/>
            <person name="Silar P."/>
            <person name="Natvig D.O."/>
            <person name="Lalanne C."/>
            <person name="Gautier V."/>
            <person name="Ament-Velasquez S.L."/>
            <person name="Kruys A."/>
            <person name="Hutchinson M.I."/>
            <person name="Powell A.J."/>
            <person name="Barry K."/>
            <person name="Miller A.N."/>
            <person name="Grigoriev I.V."/>
            <person name="Debuchy R."/>
            <person name="Gladieux P."/>
            <person name="Hiltunen Thoren M."/>
            <person name="Johannesson H."/>
        </authorList>
    </citation>
    <scope>NUCLEOTIDE SEQUENCE</scope>
    <source>
        <strain evidence="4">CBS 103.79</strain>
    </source>
</reference>
<dbReference type="SUPFAM" id="SSF50129">
    <property type="entry name" value="GroES-like"/>
    <property type="match status" value="1"/>
</dbReference>
<proteinExistence type="inferred from homology"/>
<dbReference type="CDD" id="cd08249">
    <property type="entry name" value="enoyl_reductase_like"/>
    <property type="match status" value="1"/>
</dbReference>
<dbReference type="InterPro" id="IPR013154">
    <property type="entry name" value="ADH-like_N"/>
</dbReference>
<protein>
    <submittedName>
        <fullName evidence="4">Chaperonin 10-like protein</fullName>
    </submittedName>
</protein>
<reference evidence="4" key="2">
    <citation type="submission" date="2023-05" db="EMBL/GenBank/DDBJ databases">
        <authorList>
            <consortium name="Lawrence Berkeley National Laboratory"/>
            <person name="Steindorff A."/>
            <person name="Hensen N."/>
            <person name="Bonometti L."/>
            <person name="Westerberg I."/>
            <person name="Brannstrom I.O."/>
            <person name="Guillou S."/>
            <person name="Cros-Aarteil S."/>
            <person name="Calhoun S."/>
            <person name="Haridas S."/>
            <person name="Kuo A."/>
            <person name="Mondo S."/>
            <person name="Pangilinan J."/>
            <person name="Riley R."/>
            <person name="Labutti K."/>
            <person name="Andreopoulos B."/>
            <person name="Lipzen A."/>
            <person name="Chen C."/>
            <person name="Yanf M."/>
            <person name="Daum C."/>
            <person name="Ng V."/>
            <person name="Clum A."/>
            <person name="Ohm R."/>
            <person name="Martin F."/>
            <person name="Silar P."/>
            <person name="Natvig D."/>
            <person name="Lalanne C."/>
            <person name="Gautier V."/>
            <person name="Ament-Velasquez S.L."/>
            <person name="Kruys A."/>
            <person name="Hutchinson M.I."/>
            <person name="Powell A.J."/>
            <person name="Barry K."/>
            <person name="Miller A.N."/>
            <person name="Grigoriev I.V."/>
            <person name="Debuchy R."/>
            <person name="Gladieux P."/>
            <person name="Thoren M.H."/>
            <person name="Johannesson H."/>
        </authorList>
    </citation>
    <scope>NUCLEOTIDE SEQUENCE</scope>
    <source>
        <strain evidence="4">CBS 103.79</strain>
    </source>
</reference>
<dbReference type="InterPro" id="IPR047122">
    <property type="entry name" value="Trans-enoyl_RdTase-like"/>
</dbReference>
<gene>
    <name evidence="4" type="ORF">C8A05DRAFT_33821</name>
</gene>
<dbReference type="Proteomes" id="UP001303889">
    <property type="component" value="Unassembled WGS sequence"/>
</dbReference>
<comment type="similarity">
    <text evidence="1">Belongs to the zinc-containing alcohol dehydrogenase family.</text>
</comment>
<dbReference type="SMART" id="SM00829">
    <property type="entry name" value="PKS_ER"/>
    <property type="match status" value="1"/>
</dbReference>
<accession>A0AAN6MKB5</accession>
<dbReference type="PANTHER" id="PTHR45348:SF5">
    <property type="entry name" value="OXIDOREDUCTASE, PUTATIVE (AFU_ORTHOLOGUE AFUA_8G01420)-RELATED"/>
    <property type="match status" value="1"/>
</dbReference>
<organism evidence="4 5">
    <name type="scientific">Staphylotrichum tortipilum</name>
    <dbReference type="NCBI Taxonomy" id="2831512"/>
    <lineage>
        <taxon>Eukaryota</taxon>
        <taxon>Fungi</taxon>
        <taxon>Dikarya</taxon>
        <taxon>Ascomycota</taxon>
        <taxon>Pezizomycotina</taxon>
        <taxon>Sordariomycetes</taxon>
        <taxon>Sordariomycetidae</taxon>
        <taxon>Sordariales</taxon>
        <taxon>Chaetomiaceae</taxon>
        <taxon>Staphylotrichum</taxon>
    </lineage>
</organism>
<comment type="caution">
    <text evidence="4">The sequence shown here is derived from an EMBL/GenBank/DDBJ whole genome shotgun (WGS) entry which is preliminary data.</text>
</comment>
<dbReference type="AlphaFoldDB" id="A0AAN6MKB5"/>
<dbReference type="InterPro" id="IPR036291">
    <property type="entry name" value="NAD(P)-bd_dom_sf"/>
</dbReference>
<sequence length="350" mass="37171">MKEALVSKGPTVQIVDSPVPEPNEDQVLVKVVVAGSNPKDYKLPEMRGVTANSGDDLAGIVEKVGAKVFEFKPGDRVGALHEIATGGGAYAEYALAPQHTVFHIPEETSFEEAAAIPLAALTAAVALYQNLALSQPWALPPANNPQARDIPLVIYGASSSVGSYALQLARRSNIHPILAVAGRATAHVRTLLDPAKGDVVVDYRDGDEAVLAALQKALEGRPPLRHALDAVAEGSSAQIIGRLFHAAGDGETGRFTFVSPGTKEGVPEYVEQAMTFVGSVHRAPEAKDLGYVYLRYIARGLQEGWFRGQRTEVMPRGLGGVQTGLENLKSGKASAVKYVYRIAETEGVSE</sequence>
<dbReference type="PANTHER" id="PTHR45348">
    <property type="entry name" value="HYPOTHETICAL OXIDOREDUCTASE (EUROFUNG)"/>
    <property type="match status" value="1"/>
</dbReference>
<dbReference type="EMBL" id="MU855507">
    <property type="protein sequence ID" value="KAK3902476.1"/>
    <property type="molecule type" value="Genomic_DNA"/>
</dbReference>
<dbReference type="Gene3D" id="3.40.50.720">
    <property type="entry name" value="NAD(P)-binding Rossmann-like Domain"/>
    <property type="match status" value="1"/>
</dbReference>
<evidence type="ECO:0000259" key="3">
    <source>
        <dbReference type="SMART" id="SM00829"/>
    </source>
</evidence>
<name>A0AAN6MKB5_9PEZI</name>
<dbReference type="InterPro" id="IPR020843">
    <property type="entry name" value="ER"/>
</dbReference>
<keyword evidence="2" id="KW-0560">Oxidoreductase</keyword>
<dbReference type="Gene3D" id="3.90.180.10">
    <property type="entry name" value="Medium-chain alcohol dehydrogenases, catalytic domain"/>
    <property type="match status" value="1"/>
</dbReference>
<dbReference type="GO" id="GO:0016651">
    <property type="term" value="F:oxidoreductase activity, acting on NAD(P)H"/>
    <property type="evidence" value="ECO:0007669"/>
    <property type="project" value="InterPro"/>
</dbReference>
<dbReference type="Pfam" id="PF08240">
    <property type="entry name" value="ADH_N"/>
    <property type="match status" value="1"/>
</dbReference>
<dbReference type="SUPFAM" id="SSF51735">
    <property type="entry name" value="NAD(P)-binding Rossmann-fold domains"/>
    <property type="match status" value="1"/>
</dbReference>
<keyword evidence="5" id="KW-1185">Reference proteome</keyword>
<evidence type="ECO:0000313" key="5">
    <source>
        <dbReference type="Proteomes" id="UP001303889"/>
    </source>
</evidence>